<keyword evidence="1" id="KW-0282">Flagellum</keyword>
<keyword evidence="2" id="KW-1185">Reference proteome</keyword>
<keyword evidence="1" id="KW-0966">Cell projection</keyword>
<dbReference type="EMBL" id="PREZ01000004">
    <property type="protein sequence ID" value="PPA70250.1"/>
    <property type="molecule type" value="Genomic_DNA"/>
</dbReference>
<sequence length="97" mass="10901">MMPKYFNHAAYKKLNGPSAAVLKYDDEGGPPKVVAKGNGLLAERIIELANEHDLHLEENEGLLLSLLELDLGDSIPPQLYTVIAEMMIFIEEMDKRY</sequence>
<proteinExistence type="predicted"/>
<evidence type="ECO:0000313" key="2">
    <source>
        <dbReference type="Proteomes" id="UP000239047"/>
    </source>
</evidence>
<protein>
    <submittedName>
        <fullName evidence="1">Flagellar biosynthesis protein FlhS</fullName>
    </submittedName>
</protein>
<dbReference type="InterPro" id="IPR029025">
    <property type="entry name" value="T3SS_substrate_exporter_C"/>
</dbReference>
<keyword evidence="1" id="KW-0969">Cilium</keyword>
<dbReference type="AlphaFoldDB" id="A0A2S5GB79"/>
<dbReference type="Proteomes" id="UP000239047">
    <property type="component" value="Unassembled WGS sequence"/>
</dbReference>
<organism evidence="1 2">
    <name type="scientific">Jeotgalibacillus proteolyticus</name>
    <dbReference type="NCBI Taxonomy" id="2082395"/>
    <lineage>
        <taxon>Bacteria</taxon>
        <taxon>Bacillati</taxon>
        <taxon>Bacillota</taxon>
        <taxon>Bacilli</taxon>
        <taxon>Bacillales</taxon>
        <taxon>Caryophanaceae</taxon>
        <taxon>Jeotgalibacillus</taxon>
    </lineage>
</organism>
<dbReference type="GO" id="GO:0009306">
    <property type="term" value="P:protein secretion"/>
    <property type="evidence" value="ECO:0007669"/>
    <property type="project" value="InterPro"/>
</dbReference>
<dbReference type="Gene3D" id="3.40.1690.10">
    <property type="entry name" value="secretion proteins EscU"/>
    <property type="match status" value="1"/>
</dbReference>
<dbReference type="Pfam" id="PF01312">
    <property type="entry name" value="Bac_export_2"/>
    <property type="match status" value="1"/>
</dbReference>
<gene>
    <name evidence="1" type="ORF">C4B60_11760</name>
</gene>
<name>A0A2S5GB79_9BACL</name>
<reference evidence="1 2" key="1">
    <citation type="submission" date="2018-02" db="EMBL/GenBank/DDBJ databases">
        <title>Jeotgalibacillus proteolyticum sp. nov. a protease producing bacterium isolated from ocean sediments of Laizhou Bay.</title>
        <authorList>
            <person name="Li Y."/>
        </authorList>
    </citation>
    <scope>NUCLEOTIDE SEQUENCE [LARGE SCALE GENOMIC DNA]</scope>
    <source>
        <strain evidence="1 2">22-7</strain>
    </source>
</reference>
<dbReference type="SUPFAM" id="SSF160544">
    <property type="entry name" value="EscU C-terminal domain-like"/>
    <property type="match status" value="1"/>
</dbReference>
<dbReference type="InterPro" id="IPR006135">
    <property type="entry name" value="T3SS_substrate_exporter"/>
</dbReference>
<dbReference type="GO" id="GO:0016020">
    <property type="term" value="C:membrane"/>
    <property type="evidence" value="ECO:0007669"/>
    <property type="project" value="InterPro"/>
</dbReference>
<comment type="caution">
    <text evidence="1">The sequence shown here is derived from an EMBL/GenBank/DDBJ whole genome shotgun (WGS) entry which is preliminary data.</text>
</comment>
<dbReference type="OrthoDB" id="9810419at2"/>
<evidence type="ECO:0000313" key="1">
    <source>
        <dbReference type="EMBL" id="PPA70250.1"/>
    </source>
</evidence>
<accession>A0A2S5GB79</accession>